<comment type="caution">
    <text evidence="1">The sequence shown here is derived from an EMBL/GenBank/DDBJ whole genome shotgun (WGS) entry which is preliminary data.</text>
</comment>
<gene>
    <name evidence="1" type="ORF">bsdE14_16350</name>
</gene>
<organism evidence="1 2">
    <name type="scientific">Clostridium omnivorum</name>
    <dbReference type="NCBI Taxonomy" id="1604902"/>
    <lineage>
        <taxon>Bacteria</taxon>
        <taxon>Bacillati</taxon>
        <taxon>Bacillota</taxon>
        <taxon>Clostridia</taxon>
        <taxon>Eubacteriales</taxon>
        <taxon>Clostridiaceae</taxon>
        <taxon>Clostridium</taxon>
    </lineage>
</organism>
<dbReference type="EMBL" id="BRXR01000001">
    <property type="protein sequence ID" value="GLC30225.1"/>
    <property type="molecule type" value="Genomic_DNA"/>
</dbReference>
<evidence type="ECO:0000313" key="1">
    <source>
        <dbReference type="EMBL" id="GLC30225.1"/>
    </source>
</evidence>
<proteinExistence type="predicted"/>
<evidence type="ECO:0000313" key="2">
    <source>
        <dbReference type="Proteomes" id="UP001208567"/>
    </source>
</evidence>
<reference evidence="1 2" key="1">
    <citation type="journal article" date="2024" name="Int. J. Syst. Evol. Microbiol.">
        <title>Clostridium omnivorum sp. nov., isolated from anoxic soil under the treatment of reductive soil disinfestation.</title>
        <authorList>
            <person name="Ueki A."/>
            <person name="Tonouchi A."/>
            <person name="Kaku N."/>
            <person name="Honma S."/>
            <person name="Ueki K."/>
        </authorList>
    </citation>
    <scope>NUCLEOTIDE SEQUENCE [LARGE SCALE GENOMIC DNA]</scope>
    <source>
        <strain evidence="1 2">E14</strain>
    </source>
</reference>
<dbReference type="RefSeq" id="WP_264849490.1">
    <property type="nucleotide sequence ID" value="NZ_BRXR01000001.1"/>
</dbReference>
<sequence>MNIALWIAIGAAILGAIVTISISNNNKKDKNNEKTNSNFLLRFT</sequence>
<protein>
    <submittedName>
        <fullName evidence="1">Uncharacterized protein</fullName>
    </submittedName>
</protein>
<accession>A0ABQ5N4U4</accession>
<keyword evidence="2" id="KW-1185">Reference proteome</keyword>
<dbReference type="Proteomes" id="UP001208567">
    <property type="component" value="Unassembled WGS sequence"/>
</dbReference>
<name>A0ABQ5N4U4_9CLOT</name>